<proteinExistence type="predicted"/>
<evidence type="ECO:0000256" key="2">
    <source>
        <dbReference type="ARBA" id="ARBA00022692"/>
    </source>
</evidence>
<dbReference type="PANTHER" id="PTHR37422">
    <property type="entry name" value="TEICHURONIC ACID BIOSYNTHESIS PROTEIN TUAE"/>
    <property type="match status" value="1"/>
</dbReference>
<feature type="transmembrane region" description="Helical" evidence="6">
    <location>
        <begin position="236"/>
        <end position="253"/>
    </location>
</feature>
<evidence type="ECO:0000256" key="1">
    <source>
        <dbReference type="ARBA" id="ARBA00004141"/>
    </source>
</evidence>
<feature type="transmembrane region" description="Helical" evidence="6">
    <location>
        <begin position="260"/>
        <end position="281"/>
    </location>
</feature>
<feature type="transmembrane region" description="Helical" evidence="6">
    <location>
        <begin position="23"/>
        <end position="45"/>
    </location>
</feature>
<feature type="transmembrane region" description="Helical" evidence="6">
    <location>
        <begin position="90"/>
        <end position="107"/>
    </location>
</feature>
<dbReference type="RefSeq" id="WP_367770002.1">
    <property type="nucleotide sequence ID" value="NZ_CP165625.1"/>
</dbReference>
<dbReference type="PROSITE" id="PS50005">
    <property type="entry name" value="TPR"/>
    <property type="match status" value="2"/>
</dbReference>
<evidence type="ECO:0000259" key="7">
    <source>
        <dbReference type="Pfam" id="PF04932"/>
    </source>
</evidence>
<feature type="transmembrane region" description="Helical" evidence="6">
    <location>
        <begin position="213"/>
        <end position="230"/>
    </location>
</feature>
<feature type="transmembrane region" description="Helical" evidence="6">
    <location>
        <begin position="458"/>
        <end position="475"/>
    </location>
</feature>
<dbReference type="InterPro" id="IPR007016">
    <property type="entry name" value="O-antigen_ligase-rel_domated"/>
</dbReference>
<dbReference type="GO" id="GO:0016020">
    <property type="term" value="C:membrane"/>
    <property type="evidence" value="ECO:0007669"/>
    <property type="project" value="UniProtKB-SubCell"/>
</dbReference>
<keyword evidence="3 6" id="KW-1133">Transmembrane helix</keyword>
<evidence type="ECO:0000256" key="5">
    <source>
        <dbReference type="PROSITE-ProRule" id="PRU00339"/>
    </source>
</evidence>
<evidence type="ECO:0000256" key="6">
    <source>
        <dbReference type="SAM" id="Phobius"/>
    </source>
</evidence>
<accession>A0AB39W5R7</accession>
<dbReference type="EMBL" id="CP165625">
    <property type="protein sequence ID" value="XDU96744.1"/>
    <property type="molecule type" value="Genomic_DNA"/>
</dbReference>
<feature type="transmembrane region" description="Helical" evidence="6">
    <location>
        <begin position="428"/>
        <end position="446"/>
    </location>
</feature>
<feature type="transmembrane region" description="Helical" evidence="6">
    <location>
        <begin position="186"/>
        <end position="204"/>
    </location>
</feature>
<feature type="transmembrane region" description="Helical" evidence="6">
    <location>
        <begin position="401"/>
        <end position="422"/>
    </location>
</feature>
<name>A0AB39W5R7_9FLAO</name>
<dbReference type="GO" id="GO:0016874">
    <property type="term" value="F:ligase activity"/>
    <property type="evidence" value="ECO:0007669"/>
    <property type="project" value="UniProtKB-KW"/>
</dbReference>
<keyword evidence="4 6" id="KW-0472">Membrane</keyword>
<feature type="transmembrane region" description="Helical" evidence="6">
    <location>
        <begin position="113"/>
        <end position="133"/>
    </location>
</feature>
<dbReference type="SUPFAM" id="SSF48452">
    <property type="entry name" value="TPR-like"/>
    <property type="match status" value="2"/>
</dbReference>
<evidence type="ECO:0000256" key="3">
    <source>
        <dbReference type="ARBA" id="ARBA00022989"/>
    </source>
</evidence>
<feature type="repeat" description="TPR" evidence="5">
    <location>
        <begin position="520"/>
        <end position="553"/>
    </location>
</feature>
<evidence type="ECO:0000256" key="4">
    <source>
        <dbReference type="ARBA" id="ARBA00023136"/>
    </source>
</evidence>
<dbReference type="AlphaFoldDB" id="A0AB39W5R7"/>
<dbReference type="InterPro" id="IPR011990">
    <property type="entry name" value="TPR-like_helical_dom_sf"/>
</dbReference>
<dbReference type="InterPro" id="IPR019734">
    <property type="entry name" value="TPR_rpt"/>
</dbReference>
<comment type="subcellular location">
    <subcellularLocation>
        <location evidence="1">Membrane</location>
        <topology evidence="1">Multi-pass membrane protein</topology>
    </subcellularLocation>
</comment>
<dbReference type="SMART" id="SM00028">
    <property type="entry name" value="TPR"/>
    <property type="match status" value="4"/>
</dbReference>
<feature type="repeat" description="TPR" evidence="5">
    <location>
        <begin position="686"/>
        <end position="719"/>
    </location>
</feature>
<feature type="domain" description="O-antigen ligase-related" evidence="7">
    <location>
        <begin position="218"/>
        <end position="375"/>
    </location>
</feature>
<keyword evidence="2 6" id="KW-0812">Transmembrane</keyword>
<dbReference type="Pfam" id="PF13181">
    <property type="entry name" value="TPR_8"/>
    <property type="match status" value="2"/>
</dbReference>
<protein>
    <submittedName>
        <fullName evidence="8">O-antigen ligase family protein</fullName>
    </submittedName>
</protein>
<feature type="transmembrane region" description="Helical" evidence="6">
    <location>
        <begin position="370"/>
        <end position="389"/>
    </location>
</feature>
<keyword evidence="5" id="KW-0802">TPR repeat</keyword>
<dbReference type="Pfam" id="PF04932">
    <property type="entry name" value="Wzy_C"/>
    <property type="match status" value="1"/>
</dbReference>
<feature type="transmembrane region" description="Helical" evidence="6">
    <location>
        <begin position="51"/>
        <end position="70"/>
    </location>
</feature>
<organism evidence="8">
    <name type="scientific">Flavobacterium sp. WC2409</name>
    <dbReference type="NCBI Taxonomy" id="3234139"/>
    <lineage>
        <taxon>Bacteria</taxon>
        <taxon>Pseudomonadati</taxon>
        <taxon>Bacteroidota</taxon>
        <taxon>Flavobacteriia</taxon>
        <taxon>Flavobacteriales</taxon>
        <taxon>Flavobacteriaceae</taxon>
        <taxon>Flavobacterium</taxon>
    </lineage>
</organism>
<gene>
    <name evidence="8" type="ORF">AB3G34_06405</name>
</gene>
<reference evidence="8" key="1">
    <citation type="submission" date="2024-07" db="EMBL/GenBank/DDBJ databases">
        <authorList>
            <person name="Biller S.J."/>
        </authorList>
    </citation>
    <scope>NUCLEOTIDE SEQUENCE</scope>
    <source>
        <strain evidence="8">WC2409</strain>
    </source>
</reference>
<evidence type="ECO:0000313" key="8">
    <source>
        <dbReference type="EMBL" id="XDU96744.1"/>
    </source>
</evidence>
<dbReference type="PANTHER" id="PTHR37422:SF13">
    <property type="entry name" value="LIPOPOLYSACCHARIDE BIOSYNTHESIS PROTEIN PA4999-RELATED"/>
    <property type="match status" value="1"/>
</dbReference>
<dbReference type="InterPro" id="IPR051533">
    <property type="entry name" value="WaaL-like"/>
</dbReference>
<sequence>MTKPIKPSSENRENIEFNTDNKVYYETILLLFIVSFLIIDFFPQFGSVEIIAPQFLYLSVINIITSLFFYKNQDLISNGLAAVFKKSILFKTYIGFLVLCSISLVSANNFSLAVVNFMQIITVFSLFINLSVLLYNNFDLIYKIALLVAISVFAQAYLALSDFIGTSKSTDITNGLSMLKGNTGNINIFAASLAGKIPFILLAITHFTKWKKWLLVLSLFLATILIFLTASRASYISLFVEIILFIIVFLKINNQKKQNYINYISIILPLLIAFFVANIIFEKSNNNDRYKSVTNRVLQISSSKEKDASKNARLTYWGNAFEIIKKNPVLGIGLGNWKIESIAYEKTQTNDLQISAHPHNDFLEIAAETGILNSIVYLFIFIFGLLLNLKNIFNEKEKEAQIIASLALLLMVSYGIDALFNFPLYRPTMQINFCFFLALTILNANPIATIKEFHFKKIVTITLILLSTSTLYFSYSSFKAYRLENETRIDLSQEETKYQFTASEIANRIPLFPNVATTSEPYIELAGIYSLKEKKYEEALKYFNNSQRINPHTGRTEWYKYRIYKELGNTDSAYIYAKKAFEIRPRSEDYYLTAIVVETIKKDTAAILQIHNQFTKYIQKPNIWINTSSALAQSQYSNKALIQFIDSGLLVFPNDTTLLNRKKSFQNDGLRTNTISSKPVKNEAVKPNNITIANQYGTESKYDKAIVYYKKALLDDPKNIIITQNIGICYFKLNQFKTAIIYLEKTLNSPTLTDGKTEFLLGASYLNTKNREKGCQNLKLAENKNYPGAAALVVQYCN</sequence>
<feature type="transmembrane region" description="Helical" evidence="6">
    <location>
        <begin position="140"/>
        <end position="160"/>
    </location>
</feature>
<keyword evidence="8" id="KW-0436">Ligase</keyword>
<dbReference type="Gene3D" id="1.25.40.10">
    <property type="entry name" value="Tetratricopeptide repeat domain"/>
    <property type="match status" value="2"/>
</dbReference>